<organism evidence="3 4">
    <name type="scientific">Tsukamurella paurometabola</name>
    <name type="common">Corynebacterium paurometabolum</name>
    <dbReference type="NCBI Taxonomy" id="2061"/>
    <lineage>
        <taxon>Bacteria</taxon>
        <taxon>Bacillati</taxon>
        <taxon>Actinomycetota</taxon>
        <taxon>Actinomycetes</taxon>
        <taxon>Mycobacteriales</taxon>
        <taxon>Tsukamurellaceae</taxon>
        <taxon>Tsukamurella</taxon>
    </lineage>
</organism>
<dbReference type="GO" id="GO:0016491">
    <property type="term" value="F:oxidoreductase activity"/>
    <property type="evidence" value="ECO:0007669"/>
    <property type="project" value="InterPro"/>
</dbReference>
<proteinExistence type="predicted"/>
<dbReference type="PANTHER" id="PTHR36151">
    <property type="entry name" value="BLR2777 PROTEIN"/>
    <property type="match status" value="1"/>
</dbReference>
<evidence type="ECO:0000256" key="1">
    <source>
        <dbReference type="SAM" id="MobiDB-lite"/>
    </source>
</evidence>
<feature type="compositionally biased region" description="Polar residues" evidence="1">
    <location>
        <begin position="1"/>
        <end position="11"/>
    </location>
</feature>
<name>A0A3P8MD61_TSUPA</name>
<dbReference type="RefSeq" id="WP_126195736.1">
    <property type="nucleotide sequence ID" value="NZ_CP085954.1"/>
</dbReference>
<evidence type="ECO:0000313" key="4">
    <source>
        <dbReference type="Proteomes" id="UP000271626"/>
    </source>
</evidence>
<feature type="region of interest" description="Disordered" evidence="1">
    <location>
        <begin position="1"/>
        <end position="26"/>
    </location>
</feature>
<evidence type="ECO:0000259" key="2">
    <source>
        <dbReference type="Pfam" id="PF09995"/>
    </source>
</evidence>
<dbReference type="EMBL" id="LR131273">
    <property type="protein sequence ID" value="VDR38483.1"/>
    <property type="molecule type" value="Genomic_DNA"/>
</dbReference>
<feature type="domain" description="ER-bound oxygenase mpaB/mpaB'/Rubber oxygenase catalytic" evidence="2">
    <location>
        <begin position="57"/>
        <end position="281"/>
    </location>
</feature>
<dbReference type="InterPro" id="IPR018713">
    <property type="entry name" value="MPAB/Lcp_cat_dom"/>
</dbReference>
<protein>
    <submittedName>
        <fullName evidence="3">Uncharacterized protein conserved in bacteria</fullName>
    </submittedName>
</protein>
<sequence length="314" mass="34896">MTTSAEPNVTTAAAAAAAPSSPPARTVDPVAEGYRITVSTPARPAHVLTTLADAMDIASLAAGAANVIMQLVNRPVAYGVMESPVDSGSLYKHPVKRTRTTISYLAVAVLGTPEDKARYRAAVNTAHRQVRSTASSPVKYNAMDRGLQLWVAMCLYIGYEDTHQLLRGRMNREQRALFYRDAAPLGTTLQVPAELWPATPEEFDATWVELCAKRIDPDDESRSYLRQLVDLTFVGPLPGPVKAANRFLTAGFLAPRFREAMEIEWTARDQRRFDAFWRLIAFGNRFIPLALRRLPFQLLLADLRLRARFGRRLV</sequence>
<dbReference type="PANTHER" id="PTHR36151:SF3">
    <property type="entry name" value="ER-BOUND OXYGENASE MPAB_MPAB'_RUBBER OXYGENASE CATALYTIC DOMAIN-CONTAINING PROTEIN"/>
    <property type="match status" value="1"/>
</dbReference>
<dbReference type="AlphaFoldDB" id="A0A3P8MD61"/>
<reference evidence="3 4" key="1">
    <citation type="submission" date="2018-12" db="EMBL/GenBank/DDBJ databases">
        <authorList>
            <consortium name="Pathogen Informatics"/>
        </authorList>
    </citation>
    <scope>NUCLEOTIDE SEQUENCE [LARGE SCALE GENOMIC DNA]</scope>
    <source>
        <strain evidence="3 4">NCTC10741</strain>
    </source>
</reference>
<dbReference type="Proteomes" id="UP000271626">
    <property type="component" value="Chromosome"/>
</dbReference>
<evidence type="ECO:0000313" key="3">
    <source>
        <dbReference type="EMBL" id="VDR38483.1"/>
    </source>
</evidence>
<accession>A0A3P8MD61</accession>
<gene>
    <name evidence="3" type="ORF">NCTC10741_01603</name>
</gene>
<dbReference type="Pfam" id="PF09995">
    <property type="entry name" value="MPAB_Lcp_cat"/>
    <property type="match status" value="1"/>
</dbReference>
<dbReference type="OrthoDB" id="3422701at2"/>